<feature type="domain" description="Alpha/beta hydrolase fold-3" evidence="2">
    <location>
        <begin position="64"/>
        <end position="257"/>
    </location>
</feature>
<proteinExistence type="inferred from homology"/>
<reference evidence="3" key="1">
    <citation type="submission" date="2022-10" db="EMBL/GenBank/DDBJ databases">
        <authorList>
            <person name="Hyden B.L."/>
            <person name="Feng K."/>
            <person name="Yates T."/>
            <person name="Jawdy S."/>
            <person name="Smart L.B."/>
            <person name="Muchero W."/>
        </authorList>
    </citation>
    <scope>NUCLEOTIDE SEQUENCE</scope>
    <source>
        <tissue evidence="3">Shoot tip</tissue>
    </source>
</reference>
<organism evidence="3 4">
    <name type="scientific">Salix suchowensis</name>
    <dbReference type="NCBI Taxonomy" id="1278906"/>
    <lineage>
        <taxon>Eukaryota</taxon>
        <taxon>Viridiplantae</taxon>
        <taxon>Streptophyta</taxon>
        <taxon>Embryophyta</taxon>
        <taxon>Tracheophyta</taxon>
        <taxon>Spermatophyta</taxon>
        <taxon>Magnoliopsida</taxon>
        <taxon>eudicotyledons</taxon>
        <taxon>Gunneridae</taxon>
        <taxon>Pentapetalae</taxon>
        <taxon>rosids</taxon>
        <taxon>fabids</taxon>
        <taxon>Malpighiales</taxon>
        <taxon>Salicaceae</taxon>
        <taxon>Saliceae</taxon>
        <taxon>Salix</taxon>
    </lineage>
</organism>
<dbReference type="InterPro" id="IPR050466">
    <property type="entry name" value="Carboxylest/Gibb_receptor"/>
</dbReference>
<evidence type="ECO:0000256" key="1">
    <source>
        <dbReference type="ARBA" id="ARBA00010515"/>
    </source>
</evidence>
<accession>A0ABQ9BIW7</accession>
<dbReference type="EMBL" id="JAPFFI010000008">
    <property type="protein sequence ID" value="KAJ6385778.1"/>
    <property type="molecule type" value="Genomic_DNA"/>
</dbReference>
<protein>
    <recommendedName>
        <fullName evidence="2">Alpha/beta hydrolase fold-3 domain-containing protein</fullName>
    </recommendedName>
</protein>
<gene>
    <name evidence="3" type="ORF">OIU77_028867</name>
</gene>
<dbReference type="SUPFAM" id="SSF53474">
    <property type="entry name" value="alpha/beta-Hydrolases"/>
    <property type="match status" value="1"/>
</dbReference>
<evidence type="ECO:0000259" key="2">
    <source>
        <dbReference type="Pfam" id="PF07859"/>
    </source>
</evidence>
<dbReference type="InterPro" id="IPR013094">
    <property type="entry name" value="AB_hydrolase_3"/>
</dbReference>
<dbReference type="InterPro" id="IPR029058">
    <property type="entry name" value="AB_hydrolase_fold"/>
</dbReference>
<dbReference type="PANTHER" id="PTHR23024">
    <property type="entry name" value="ARYLACETAMIDE DEACETYLASE"/>
    <property type="match status" value="1"/>
</dbReference>
<name>A0ABQ9BIW7_9ROSI</name>
<evidence type="ECO:0000313" key="3">
    <source>
        <dbReference type="EMBL" id="KAJ6385778.1"/>
    </source>
</evidence>
<reference evidence="3" key="2">
    <citation type="journal article" date="2023" name="Int. J. Mol. Sci.">
        <title>De Novo Assembly and Annotation of 11 Diverse Shrub Willow (Salix) Genomes Reveals Novel Gene Organization in Sex-Linked Regions.</title>
        <authorList>
            <person name="Hyden B."/>
            <person name="Feng K."/>
            <person name="Yates T.B."/>
            <person name="Jawdy S."/>
            <person name="Cereghino C."/>
            <person name="Smart L.B."/>
            <person name="Muchero W."/>
        </authorList>
    </citation>
    <scope>NUCLEOTIDE SEQUENCE</scope>
    <source>
        <tissue evidence="3">Shoot tip</tissue>
    </source>
</reference>
<comment type="caution">
    <text evidence="3">The sequence shown here is derived from an EMBL/GenBank/DDBJ whole genome shotgun (WGS) entry which is preliminary data.</text>
</comment>
<dbReference type="PANTHER" id="PTHR23024:SF429">
    <property type="entry name" value="ALPHA_BETA HYDROLASE FOLD PROTEIN"/>
    <property type="match status" value="1"/>
</dbReference>
<dbReference type="Gene3D" id="3.40.50.1820">
    <property type="entry name" value="alpha/beta hydrolase"/>
    <property type="match status" value="1"/>
</dbReference>
<sequence length="281" mass="30636">MDSSDSTGILHEFPPFFRIYKNGRVERITADAETVPPSDDPHTGVQSKDTVVSHKNSLSSPFSSTYHSYVTNLVHQANVIAVSVQYRRAPEHPLPVAYDDSWAAIQWVASHVNGNGVESWLNKHADFERTFLAGDSAGANIAHNMTVRAGVNGLIGVKIVGMVLAHPFFGGKDPEFSSPVLEFMFPGVNIYEDPRINPAGAGGVELASLQCSRVLIFVAGKDGLRERGYNYYKALKQSGWGGAVEIVETEGEDHVFHLLNPNCDKAGVMMKQVVSFINAVH</sequence>
<dbReference type="Proteomes" id="UP001141253">
    <property type="component" value="Chromosome 9"/>
</dbReference>
<comment type="similarity">
    <text evidence="1">Belongs to the 'GDXG' lipolytic enzyme family.</text>
</comment>
<dbReference type="Pfam" id="PF07859">
    <property type="entry name" value="Abhydrolase_3"/>
    <property type="match status" value="1"/>
</dbReference>
<keyword evidence="4" id="KW-1185">Reference proteome</keyword>
<evidence type="ECO:0000313" key="4">
    <source>
        <dbReference type="Proteomes" id="UP001141253"/>
    </source>
</evidence>